<evidence type="ECO:0000313" key="11">
    <source>
        <dbReference type="EMBL" id="GEM74833.1"/>
    </source>
</evidence>
<dbReference type="GO" id="GO:0005524">
    <property type="term" value="F:ATP binding"/>
    <property type="evidence" value="ECO:0007669"/>
    <property type="project" value="UniProtKB-KW"/>
</dbReference>
<dbReference type="FunFam" id="3.40.50.300:FF:000016">
    <property type="entry name" value="Oligopeptide ABC transporter ATP-binding component"/>
    <property type="match status" value="1"/>
</dbReference>
<feature type="domain" description="ABC transporter" evidence="10">
    <location>
        <begin position="3"/>
        <end position="254"/>
    </location>
</feature>
<evidence type="ECO:0000256" key="6">
    <source>
        <dbReference type="ARBA" id="ARBA00022840"/>
    </source>
</evidence>
<reference evidence="11 12" key="1">
    <citation type="submission" date="2019-07" db="EMBL/GenBank/DDBJ databases">
        <title>Whole genome shotgun sequence of Vibrio sagamiensis NBRC 104589.</title>
        <authorList>
            <person name="Hosoyama A."/>
            <person name="Uohara A."/>
            <person name="Ohji S."/>
            <person name="Ichikawa N."/>
        </authorList>
    </citation>
    <scope>NUCLEOTIDE SEQUENCE [LARGE SCALE GENOMIC DNA]</scope>
    <source>
        <strain evidence="11 12">NBRC 104589</strain>
    </source>
</reference>
<dbReference type="SMART" id="SM00382">
    <property type="entry name" value="AAA"/>
    <property type="match status" value="1"/>
</dbReference>
<evidence type="ECO:0000259" key="10">
    <source>
        <dbReference type="PROSITE" id="PS50893"/>
    </source>
</evidence>
<dbReference type="RefSeq" id="WP_039981325.1">
    <property type="nucleotide sequence ID" value="NZ_BAOJ01000056.1"/>
</dbReference>
<evidence type="ECO:0000256" key="5">
    <source>
        <dbReference type="ARBA" id="ARBA00022741"/>
    </source>
</evidence>
<evidence type="ECO:0000256" key="9">
    <source>
        <dbReference type="ARBA" id="ARBA00047356"/>
    </source>
</evidence>
<evidence type="ECO:0000256" key="2">
    <source>
        <dbReference type="ARBA" id="ARBA00005417"/>
    </source>
</evidence>
<sequence>MILKVENLTIYFRKDSKYQRAIHNLTFNIHEGEILGVVGESGSGKSIVNYAIMGLLPNNIKVNADSLLLDKYNLLSLTKVETRKIRGKQVAMIFQDPMSALNPCFTIGYQLIETLREHQPGLSKNDYHQEALKLVIQVGITGAEDRLKSYPHELSGGMAQRVMIAMALACKPKLLIADEPTTALDVTIQAQILALLKSCCKKYNMAMLLVSHDIEVVRSMSDRIQVMYSGEVVEQGNTIDVLSQPIHPYTQGLIRSIPIEKRRSPNHRLETIKGDVMPIDKDIKGCRFASRCPSRNELCDVKPLLTSPKPGVDVRCHLGANS</sequence>
<comment type="similarity">
    <text evidence="2">Belongs to the ABC transporter superfamily.</text>
</comment>
<dbReference type="AlphaFoldDB" id="A0A511QC12"/>
<dbReference type="SUPFAM" id="SSF52540">
    <property type="entry name" value="P-loop containing nucleoside triphosphate hydrolases"/>
    <property type="match status" value="1"/>
</dbReference>
<keyword evidence="7" id="KW-0472">Membrane</keyword>
<dbReference type="Gene3D" id="3.40.50.300">
    <property type="entry name" value="P-loop containing nucleotide triphosphate hydrolases"/>
    <property type="match status" value="1"/>
</dbReference>
<evidence type="ECO:0000256" key="3">
    <source>
        <dbReference type="ARBA" id="ARBA00022448"/>
    </source>
</evidence>
<dbReference type="GO" id="GO:0005886">
    <property type="term" value="C:plasma membrane"/>
    <property type="evidence" value="ECO:0007669"/>
    <property type="project" value="UniProtKB-SubCell"/>
</dbReference>
<keyword evidence="3" id="KW-0813">Transport</keyword>
<dbReference type="InterPro" id="IPR027417">
    <property type="entry name" value="P-loop_NTPase"/>
</dbReference>
<dbReference type="InterPro" id="IPR003593">
    <property type="entry name" value="AAA+_ATPase"/>
</dbReference>
<evidence type="ECO:0000313" key="12">
    <source>
        <dbReference type="Proteomes" id="UP000321922"/>
    </source>
</evidence>
<evidence type="ECO:0000256" key="8">
    <source>
        <dbReference type="ARBA" id="ARBA00038852"/>
    </source>
</evidence>
<dbReference type="PANTHER" id="PTHR43297:SF2">
    <property type="entry name" value="DIPEPTIDE TRANSPORT ATP-BINDING PROTEIN DPPD"/>
    <property type="match status" value="1"/>
</dbReference>
<dbReference type="PROSITE" id="PS50893">
    <property type="entry name" value="ABC_TRANSPORTER_2"/>
    <property type="match status" value="1"/>
</dbReference>
<dbReference type="EC" id="7.4.2.9" evidence="8"/>
<dbReference type="Pfam" id="PF00005">
    <property type="entry name" value="ABC_tran"/>
    <property type="match status" value="1"/>
</dbReference>
<evidence type="ECO:0000256" key="1">
    <source>
        <dbReference type="ARBA" id="ARBA00004417"/>
    </source>
</evidence>
<keyword evidence="5" id="KW-0547">Nucleotide-binding</keyword>
<dbReference type="EMBL" id="BJXJ01000007">
    <property type="protein sequence ID" value="GEM74833.1"/>
    <property type="molecule type" value="Genomic_DNA"/>
</dbReference>
<evidence type="ECO:0000256" key="7">
    <source>
        <dbReference type="ARBA" id="ARBA00023136"/>
    </source>
</evidence>
<dbReference type="GO" id="GO:0015833">
    <property type="term" value="P:peptide transport"/>
    <property type="evidence" value="ECO:0007669"/>
    <property type="project" value="InterPro"/>
</dbReference>
<dbReference type="PROSITE" id="PS00211">
    <property type="entry name" value="ABC_TRANSPORTER_1"/>
    <property type="match status" value="1"/>
</dbReference>
<comment type="caution">
    <text evidence="11">The sequence shown here is derived from an EMBL/GenBank/DDBJ whole genome shotgun (WGS) entry which is preliminary data.</text>
</comment>
<gene>
    <name evidence="11" type="primary">dppD</name>
    <name evidence="11" type="ORF">VSA01S_09450</name>
</gene>
<dbReference type="GO" id="GO:0016887">
    <property type="term" value="F:ATP hydrolysis activity"/>
    <property type="evidence" value="ECO:0007669"/>
    <property type="project" value="InterPro"/>
</dbReference>
<keyword evidence="12" id="KW-1185">Reference proteome</keyword>
<dbReference type="InterPro" id="IPR017871">
    <property type="entry name" value="ABC_transporter-like_CS"/>
</dbReference>
<dbReference type="Proteomes" id="UP000321922">
    <property type="component" value="Unassembled WGS sequence"/>
</dbReference>
<comment type="catalytic activity">
    <reaction evidence="9">
        <text>a dipeptide(out) + ATP + H2O = a dipeptide(in) + ADP + phosphate + H(+)</text>
        <dbReference type="Rhea" id="RHEA:23120"/>
        <dbReference type="ChEBI" id="CHEBI:15377"/>
        <dbReference type="ChEBI" id="CHEBI:15378"/>
        <dbReference type="ChEBI" id="CHEBI:30616"/>
        <dbReference type="ChEBI" id="CHEBI:43474"/>
        <dbReference type="ChEBI" id="CHEBI:90799"/>
        <dbReference type="ChEBI" id="CHEBI:456216"/>
        <dbReference type="EC" id="7.4.2.9"/>
    </reaction>
</comment>
<dbReference type="GO" id="GO:0055085">
    <property type="term" value="P:transmembrane transport"/>
    <property type="evidence" value="ECO:0007669"/>
    <property type="project" value="UniProtKB-ARBA"/>
</dbReference>
<dbReference type="InterPro" id="IPR013563">
    <property type="entry name" value="Oligopep_ABC_C"/>
</dbReference>
<name>A0A511QC12_9VIBR</name>
<dbReference type="InterPro" id="IPR050388">
    <property type="entry name" value="ABC_Ni/Peptide_Import"/>
</dbReference>
<organism evidence="11 12">
    <name type="scientific">Vibrio sagamiensis NBRC 104589</name>
    <dbReference type="NCBI Taxonomy" id="1219064"/>
    <lineage>
        <taxon>Bacteria</taxon>
        <taxon>Pseudomonadati</taxon>
        <taxon>Pseudomonadota</taxon>
        <taxon>Gammaproteobacteria</taxon>
        <taxon>Vibrionales</taxon>
        <taxon>Vibrionaceae</taxon>
        <taxon>Vibrio</taxon>
    </lineage>
</organism>
<dbReference type="PANTHER" id="PTHR43297">
    <property type="entry name" value="OLIGOPEPTIDE TRANSPORT ATP-BINDING PROTEIN APPD"/>
    <property type="match status" value="1"/>
</dbReference>
<dbReference type="CDD" id="cd03257">
    <property type="entry name" value="ABC_NikE_OppD_transporters"/>
    <property type="match status" value="1"/>
</dbReference>
<evidence type="ECO:0000256" key="4">
    <source>
        <dbReference type="ARBA" id="ARBA00022475"/>
    </source>
</evidence>
<dbReference type="InterPro" id="IPR003439">
    <property type="entry name" value="ABC_transporter-like_ATP-bd"/>
</dbReference>
<keyword evidence="4" id="KW-1003">Cell membrane</keyword>
<keyword evidence="6 11" id="KW-0067">ATP-binding</keyword>
<dbReference type="OrthoDB" id="9784450at2"/>
<proteinExistence type="inferred from homology"/>
<dbReference type="NCBIfam" id="TIGR01727">
    <property type="entry name" value="oligo_HPY"/>
    <property type="match status" value="1"/>
</dbReference>
<dbReference type="Pfam" id="PF08352">
    <property type="entry name" value="oligo_HPY"/>
    <property type="match status" value="1"/>
</dbReference>
<protein>
    <recommendedName>
        <fullName evidence="8">ABC-type dipeptide transporter</fullName>
        <ecNumber evidence="8">7.4.2.9</ecNumber>
    </recommendedName>
</protein>
<comment type="subcellular location">
    <subcellularLocation>
        <location evidence="1">Cell inner membrane</location>
        <topology evidence="1">Peripheral membrane protein</topology>
    </subcellularLocation>
</comment>
<accession>A0A511QC12</accession>